<protein>
    <recommendedName>
        <fullName evidence="2">Protein-ADP-ribose hydrolase</fullName>
    </recommendedName>
</protein>
<proteinExistence type="inferred from homology"/>
<evidence type="ECO:0000259" key="9">
    <source>
        <dbReference type="PROSITE" id="PS51154"/>
    </source>
</evidence>
<dbReference type="NCBIfam" id="NF003163">
    <property type="entry name" value="PRK04143.1"/>
    <property type="match status" value="1"/>
</dbReference>
<keyword evidence="3" id="KW-0479">Metal-binding</keyword>
<evidence type="ECO:0000313" key="11">
    <source>
        <dbReference type="Proteomes" id="UP000238358"/>
    </source>
</evidence>
<dbReference type="SUPFAM" id="SSF52949">
    <property type="entry name" value="Macro domain-like"/>
    <property type="match status" value="1"/>
</dbReference>
<dbReference type="CDD" id="cd02908">
    <property type="entry name" value="Macro_OAADPr_deacetylase"/>
    <property type="match status" value="1"/>
</dbReference>
<dbReference type="InterPro" id="IPR002589">
    <property type="entry name" value="Macro_dom"/>
</dbReference>
<name>A0A2S0M4T0_MEGEL</name>
<feature type="domain" description="Macro" evidence="9">
    <location>
        <begin position="74"/>
        <end position="263"/>
    </location>
</feature>
<evidence type="ECO:0000256" key="5">
    <source>
        <dbReference type="ARBA" id="ARBA00022833"/>
    </source>
</evidence>
<evidence type="ECO:0000256" key="7">
    <source>
        <dbReference type="ARBA" id="ARBA00048482"/>
    </source>
</evidence>
<keyword evidence="4 10" id="KW-0378">Hydrolase</keyword>
<evidence type="ECO:0000256" key="3">
    <source>
        <dbReference type="ARBA" id="ARBA00022723"/>
    </source>
</evidence>
<dbReference type="RefSeq" id="WP_027895267.1">
    <property type="nucleotide sequence ID" value="NZ_CP027569.1"/>
</dbReference>
<keyword evidence="5" id="KW-0862">Zinc</keyword>
<accession>A0A2S0M4T0</accession>
<evidence type="ECO:0000256" key="8">
    <source>
        <dbReference type="ARBA" id="ARBA00093459"/>
    </source>
</evidence>
<dbReference type="Gene3D" id="3.40.220.10">
    <property type="entry name" value="Leucine Aminopeptidase, subunit E, domain 1"/>
    <property type="match status" value="1"/>
</dbReference>
<dbReference type="GO" id="GO:0016798">
    <property type="term" value="F:hydrolase activity, acting on glycosyl bonds"/>
    <property type="evidence" value="ECO:0007669"/>
    <property type="project" value="UniProtKB-KW"/>
</dbReference>
<dbReference type="PANTHER" id="PTHR11106:SF121">
    <property type="entry name" value="ADP-RIBOSE 1''-PHOSPHATE PHOSPHATASE"/>
    <property type="match status" value="1"/>
</dbReference>
<dbReference type="PROSITE" id="PS51154">
    <property type="entry name" value="MACRO"/>
    <property type="match status" value="1"/>
</dbReference>
<comment type="cofactor">
    <cofactor evidence="1">
        <name>Zn(2+)</name>
        <dbReference type="ChEBI" id="CHEBI:29105"/>
    </cofactor>
</comment>
<evidence type="ECO:0000256" key="1">
    <source>
        <dbReference type="ARBA" id="ARBA00001947"/>
    </source>
</evidence>
<gene>
    <name evidence="10" type="ORF">C6Y28_01875</name>
</gene>
<evidence type="ECO:0000256" key="4">
    <source>
        <dbReference type="ARBA" id="ARBA00022801"/>
    </source>
</evidence>
<dbReference type="SMART" id="SM00506">
    <property type="entry name" value="A1pp"/>
    <property type="match status" value="1"/>
</dbReference>
<dbReference type="InterPro" id="IPR043472">
    <property type="entry name" value="Macro_dom-like"/>
</dbReference>
<comment type="catalytic activity">
    <reaction evidence="7">
        <text>4-O-(ADP-D-ribosyl)-L-aspartyl-[protein] + H2O = L-aspartyl-[protein] + ADP-D-ribose + H(+)</text>
        <dbReference type="Rhea" id="RHEA:54428"/>
        <dbReference type="Rhea" id="RHEA-COMP:9867"/>
        <dbReference type="Rhea" id="RHEA-COMP:13832"/>
        <dbReference type="ChEBI" id="CHEBI:15377"/>
        <dbReference type="ChEBI" id="CHEBI:15378"/>
        <dbReference type="ChEBI" id="CHEBI:29961"/>
        <dbReference type="ChEBI" id="CHEBI:57967"/>
        <dbReference type="ChEBI" id="CHEBI:138102"/>
    </reaction>
    <physiologicalReaction direction="left-to-right" evidence="7">
        <dbReference type="Rhea" id="RHEA:54429"/>
    </physiologicalReaction>
</comment>
<dbReference type="AlphaFoldDB" id="A0A2S0M4T0"/>
<dbReference type="Proteomes" id="UP000238358">
    <property type="component" value="Chromosome"/>
</dbReference>
<dbReference type="PANTHER" id="PTHR11106">
    <property type="entry name" value="GANGLIOSIDE INDUCED DIFFERENTIATION ASSOCIATED PROTEIN 2-RELATED"/>
    <property type="match status" value="1"/>
</dbReference>
<evidence type="ECO:0000256" key="2">
    <source>
        <dbReference type="ARBA" id="ARBA00018852"/>
    </source>
</evidence>
<dbReference type="GO" id="GO:0046872">
    <property type="term" value="F:metal ion binding"/>
    <property type="evidence" value="ECO:0007669"/>
    <property type="project" value="UniProtKB-KW"/>
</dbReference>
<sequence>MNRHEQLAFLIHQLQQEMPEYAAYDIPDDDGQAFQLYRALCNVRQPGKHVPSPLFLAAEAAVLQGLTREKGITDGRYLPAIPSHEHLHLWQGDITTLAVDAIVNAANDQLLGCFRPLHSCIDNMIHTMAGVALRERCFTIMQAQGHAEATGQAKITPAYNLPCRYVLHTVGPIVRGALTQQAQGQLASCYRSCLDLAAAKGCRSLAFCCISTGVFGFPKKEAAHIAVTNVSQWLRQHEPIEVVFNVFTEEDYRIYNRYLHKGV</sequence>
<comment type="similarity">
    <text evidence="8">Belongs to the MacroD-type family. Zn-Macro subfamily.</text>
</comment>
<reference evidence="10 11" key="1">
    <citation type="journal article" date="2018" name="Genome Announc.">
        <title>Complete genomes of two Megasphaera elsdenii strains, NCIMB 702410 and ATCC 25940.</title>
        <authorList>
            <person name="Hatmaker E.A."/>
            <person name="O'Dell K."/>
            <person name="Riley L.A."/>
            <person name="Klingeman D.M."/>
            <person name="Guss A.M."/>
        </authorList>
    </citation>
    <scope>NUCLEOTIDE SEQUENCE [LARGE SCALE GENOMIC DNA]</scope>
    <source>
        <strain evidence="10 11">NCIMB702410</strain>
    </source>
</reference>
<dbReference type="Pfam" id="PF01661">
    <property type="entry name" value="Macro"/>
    <property type="match status" value="1"/>
</dbReference>
<evidence type="ECO:0000256" key="6">
    <source>
        <dbReference type="ARBA" id="ARBA00023295"/>
    </source>
</evidence>
<dbReference type="OrthoDB" id="6194521at2"/>
<evidence type="ECO:0000313" key="10">
    <source>
        <dbReference type="EMBL" id="AVO26469.1"/>
    </source>
</evidence>
<keyword evidence="6" id="KW-0326">Glycosidase</keyword>
<organism evidence="10 11">
    <name type="scientific">Megasphaera elsdenii</name>
    <dbReference type="NCBI Taxonomy" id="907"/>
    <lineage>
        <taxon>Bacteria</taxon>
        <taxon>Bacillati</taxon>
        <taxon>Bacillota</taxon>
        <taxon>Negativicutes</taxon>
        <taxon>Veillonellales</taxon>
        <taxon>Veillonellaceae</taxon>
        <taxon>Megasphaera</taxon>
    </lineage>
</organism>
<dbReference type="EMBL" id="CP027569">
    <property type="protein sequence ID" value="AVO26469.1"/>
    <property type="molecule type" value="Genomic_DNA"/>
</dbReference>